<dbReference type="EMBL" id="JBHTLU010000038">
    <property type="protein sequence ID" value="MFD1223917.1"/>
    <property type="molecule type" value="Genomic_DNA"/>
</dbReference>
<proteinExistence type="predicted"/>
<evidence type="ECO:0000313" key="2">
    <source>
        <dbReference type="Proteomes" id="UP001597180"/>
    </source>
</evidence>
<organism evidence="1 2">
    <name type="scientific">Paenibacillus vulneris</name>
    <dbReference type="NCBI Taxonomy" id="1133364"/>
    <lineage>
        <taxon>Bacteria</taxon>
        <taxon>Bacillati</taxon>
        <taxon>Bacillota</taxon>
        <taxon>Bacilli</taxon>
        <taxon>Bacillales</taxon>
        <taxon>Paenibacillaceae</taxon>
        <taxon>Paenibacillus</taxon>
    </lineage>
</organism>
<name>A0ABW3USL7_9BACL</name>
<evidence type="ECO:0000313" key="1">
    <source>
        <dbReference type="EMBL" id="MFD1223917.1"/>
    </source>
</evidence>
<dbReference type="Proteomes" id="UP001597180">
    <property type="component" value="Unassembled WGS sequence"/>
</dbReference>
<sequence length="157" mass="17496">MNKSYLHPDDHHLLRFLNSACSELELKKIGRHIQGCPDCRTRLRAYLDMESLLDQVPLLQAPEELTDKVMGAIGRESREQTLRVAAAARHASKAKGRWHNELVHGLVATAATYVFISSGVLGKIMSINAEQWGDDVQSKVAALGWIVHQLSVQLLFS</sequence>
<protein>
    <submittedName>
        <fullName evidence="1">Anti-sigma factor family protein</fullName>
    </submittedName>
</protein>
<dbReference type="Gene3D" id="1.10.10.1320">
    <property type="entry name" value="Anti-sigma factor, zinc-finger domain"/>
    <property type="match status" value="1"/>
</dbReference>
<accession>A0ABW3USL7</accession>
<keyword evidence="2" id="KW-1185">Reference proteome</keyword>
<reference evidence="2" key="1">
    <citation type="journal article" date="2019" name="Int. J. Syst. Evol. Microbiol.">
        <title>The Global Catalogue of Microorganisms (GCM) 10K type strain sequencing project: providing services to taxonomists for standard genome sequencing and annotation.</title>
        <authorList>
            <consortium name="The Broad Institute Genomics Platform"/>
            <consortium name="The Broad Institute Genome Sequencing Center for Infectious Disease"/>
            <person name="Wu L."/>
            <person name="Ma J."/>
        </authorList>
    </citation>
    <scope>NUCLEOTIDE SEQUENCE [LARGE SCALE GENOMIC DNA]</scope>
    <source>
        <strain evidence="2">CCUG 53270</strain>
    </source>
</reference>
<gene>
    <name evidence="1" type="ORF">ACFQ4B_27725</name>
</gene>
<dbReference type="InterPro" id="IPR041916">
    <property type="entry name" value="Anti_sigma_zinc_sf"/>
</dbReference>
<comment type="caution">
    <text evidence="1">The sequence shown here is derived from an EMBL/GenBank/DDBJ whole genome shotgun (WGS) entry which is preliminary data.</text>
</comment>
<dbReference type="RefSeq" id="WP_345587405.1">
    <property type="nucleotide sequence ID" value="NZ_BAABJG010000007.1"/>
</dbReference>